<dbReference type="EMBL" id="JAGHKT020000001">
    <property type="protein sequence ID" value="MCM5671445.1"/>
    <property type="molecule type" value="Genomic_DNA"/>
</dbReference>
<dbReference type="SUPFAM" id="SSF54593">
    <property type="entry name" value="Glyoxalase/Bleomycin resistance protein/Dihydroxybiphenyl dioxygenase"/>
    <property type="match status" value="2"/>
</dbReference>
<dbReference type="Proteomes" id="UP000665944">
    <property type="component" value="Unassembled WGS sequence"/>
</dbReference>
<accession>A0A4Q9WT11</accession>
<comment type="caution">
    <text evidence="1">The sequence shown here is derived from an EMBL/GenBank/DDBJ whole genome shotgun (WGS) entry which is preliminary data.</text>
</comment>
<dbReference type="PROSITE" id="PS51819">
    <property type="entry name" value="VOC"/>
    <property type="match status" value="1"/>
</dbReference>
<dbReference type="Gene3D" id="3.10.180.10">
    <property type="entry name" value="2,3-Dihydroxybiphenyl 1,2-Dioxygenase, domain 1"/>
    <property type="match status" value="2"/>
</dbReference>
<evidence type="ECO:0000313" key="1">
    <source>
        <dbReference type="EMBL" id="MCM5671445.1"/>
    </source>
</evidence>
<reference evidence="1 2" key="1">
    <citation type="submission" date="2022-06" db="EMBL/GenBank/DDBJ databases">
        <title>Staphylococcus hominis ShoR14 genome sequence.</title>
        <authorList>
            <person name="Yeo C.C."/>
            <person name="Chew C.H."/>
            <person name="Che Hamzah A.M."/>
            <person name="Al-Trad E.I."/>
        </authorList>
    </citation>
    <scope>NUCLEOTIDE SEQUENCE [LARGE SCALE GENOMIC DNA]</scope>
    <source>
        <strain evidence="1 2">ShoR14</strain>
    </source>
</reference>
<keyword evidence="2" id="KW-1185">Reference proteome</keyword>
<organism evidence="1 2">
    <name type="scientific">Staphylococcus hominis</name>
    <dbReference type="NCBI Taxonomy" id="1290"/>
    <lineage>
        <taxon>Bacteria</taxon>
        <taxon>Bacillati</taxon>
        <taxon>Bacillota</taxon>
        <taxon>Bacilli</taxon>
        <taxon>Bacillales</taxon>
        <taxon>Staphylococcaceae</taxon>
        <taxon>Staphylococcus</taxon>
    </lineage>
</organism>
<dbReference type="AlphaFoldDB" id="A0A4Q9WT11"/>
<sequence>MSGLRSVTIGTSDLSKTQNLFHNILGLNVATKRQALRFGDAELNPGTRLHFVEVPNPNYRNVHISSVGLRTPSNAGLEEYQQILEKNNIQFSSITELNGNQHFNFKDDNHQIFDIYSNELNVGIGLGTPTFESAVNPLHQIQGLGPVIIKVNELLVTTSIFKNVFNLTHYAEYESTEFPDQTVQVFKIGDGGLGGEIHLYQSNEQVELKEEGIVEQIEFSTNSTEDFEHARKELDEIGIPYQILNQGDAQSLRITEGSGISFIYTLEKK</sequence>
<gene>
    <name evidence="1" type="ORF">J7T32_001515</name>
</gene>
<evidence type="ECO:0000313" key="2">
    <source>
        <dbReference type="Proteomes" id="UP000665944"/>
    </source>
</evidence>
<dbReference type="PANTHER" id="PTHR36110:SF4">
    <property type="entry name" value="RING-CLEAVING DIOXYGENASE MHQA-RELATED"/>
    <property type="match status" value="1"/>
</dbReference>
<dbReference type="InterPro" id="IPR037523">
    <property type="entry name" value="VOC_core"/>
</dbReference>
<dbReference type="RefSeq" id="WP_017176332.1">
    <property type="nucleotide sequence ID" value="NZ_CABMJU010000043.1"/>
</dbReference>
<dbReference type="InterPro" id="IPR052537">
    <property type="entry name" value="Extradiol_RC_dioxygenase"/>
</dbReference>
<proteinExistence type="predicted"/>
<dbReference type="InterPro" id="IPR029068">
    <property type="entry name" value="Glyas_Bleomycin-R_OHBP_Dase"/>
</dbReference>
<dbReference type="PANTHER" id="PTHR36110">
    <property type="entry name" value="RING-CLEAVING DIOXYGENASE MHQE-RELATED"/>
    <property type="match status" value="1"/>
</dbReference>
<name>A0A4Q9WT11_STAHO</name>
<protein>
    <submittedName>
        <fullName evidence="1">VOC family protein</fullName>
    </submittedName>
</protein>